<protein>
    <submittedName>
        <fullName evidence="5">DsDNA-specific endonuclease/ATPase MutS2</fullName>
    </submittedName>
</protein>
<keyword evidence="5" id="KW-0255">Endonuclease</keyword>
<dbReference type="Gene3D" id="3.40.50.300">
    <property type="entry name" value="P-loop containing nucleotide triphosphate hydrolases"/>
    <property type="match status" value="1"/>
</dbReference>
<sequence>MDKATLSMLEYGKMKGNVMAYAVSYAGRKRVEELHPMNQIRAIKRAMEETDEAKALIEKGASIPLPSLEGVDYVVSLLNTGYMFTEQDLMAMYTFLNSCSQLKRYMASKGHIAPVISTYASSLDDLSKVRREIERCIQYGKVMDQASKNLERVRKKIGVSKERIQKKLASVLSRHQSILQENLVSMRNGRYVIPVKKEYHKQVKGVVLDQSTSGQTVYMEPDEVSDLQVEMYMLEADEAREEGIVLYELTRLLEAEVAAIHLNIEVTGTYDFIIAKAKYAWSIGGVAVQLNDRGIISVQGAKHPLLLQKMIPLSVEIGQGYRSLIITGPNTGGKTVALKTVGLLTLMAQSGMLVPVDPGSEFAVFSNVMTVIGDGQSIEQSLSTFSAQIQRITHMVSAADRSTLLLIDELAAGTDPGEGMALSIAILEELNARGASMMVTTHFNELKSFASRTAGFQNARMEFDVETLEPLYRLTIGESGQSYAIEIAKKLGMISDIVKRSQEIVSKQRSHVSGNWEQQVFIEEITNEVEPSVEPLIVDKTHRDGTKKSTVPATKFELGDSVYVSTFGRTGIVYKQEDAMGMVGVMIQKHKHQVNKKRLQLFMDKSELYPDDYDLSIIFDSKENRKKRRIMERRHVDGLMITREPGEE</sequence>
<dbReference type="PANTHER" id="PTHR48466:SF2">
    <property type="entry name" value="OS10G0509000 PROTEIN"/>
    <property type="match status" value="1"/>
</dbReference>
<keyword evidence="1" id="KW-0547">Nucleotide-binding</keyword>
<dbReference type="PIRSF" id="PIRSF005814">
    <property type="entry name" value="MutS_YshD"/>
    <property type="match status" value="1"/>
</dbReference>
<dbReference type="SMART" id="SM00533">
    <property type="entry name" value="MUTSd"/>
    <property type="match status" value="1"/>
</dbReference>
<keyword evidence="2" id="KW-0067">ATP-binding</keyword>
<dbReference type="InterPro" id="IPR000432">
    <property type="entry name" value="DNA_mismatch_repair_MutS_C"/>
</dbReference>
<accession>A0ABY1K8N8</accession>
<evidence type="ECO:0000256" key="2">
    <source>
        <dbReference type="ARBA" id="ARBA00022840"/>
    </source>
</evidence>
<dbReference type="SUPFAM" id="SSF48334">
    <property type="entry name" value="DNA repair protein MutS, domain III"/>
    <property type="match status" value="1"/>
</dbReference>
<dbReference type="InterPro" id="IPR045076">
    <property type="entry name" value="MutS"/>
</dbReference>
<evidence type="ECO:0000259" key="4">
    <source>
        <dbReference type="PROSITE" id="PS00486"/>
    </source>
</evidence>
<name>A0ABY1K8N8_9BACL</name>
<comment type="caution">
    <text evidence="5">The sequence shown here is derived from an EMBL/GenBank/DDBJ whole genome shotgun (WGS) entry which is preliminary data.</text>
</comment>
<proteinExistence type="predicted"/>
<dbReference type="Pfam" id="PF00488">
    <property type="entry name" value="MutS_V"/>
    <property type="match status" value="1"/>
</dbReference>
<dbReference type="Proteomes" id="UP000186666">
    <property type="component" value="Unassembled WGS sequence"/>
</dbReference>
<evidence type="ECO:0000256" key="3">
    <source>
        <dbReference type="ARBA" id="ARBA00023125"/>
    </source>
</evidence>
<dbReference type="EMBL" id="FTNK01000013">
    <property type="protein sequence ID" value="SIR41665.1"/>
    <property type="molecule type" value="Genomic_DNA"/>
</dbReference>
<dbReference type="NCBIfam" id="TIGR01069">
    <property type="entry name" value="mutS2"/>
    <property type="match status" value="1"/>
</dbReference>
<dbReference type="InterPro" id="IPR005747">
    <property type="entry name" value="MutS2"/>
</dbReference>
<dbReference type="InterPro" id="IPR036187">
    <property type="entry name" value="DNA_mismatch_repair_MutS_sf"/>
</dbReference>
<keyword evidence="5" id="KW-0378">Hydrolase</keyword>
<dbReference type="PANTHER" id="PTHR48466">
    <property type="entry name" value="OS10G0509000 PROTEIN-RELATED"/>
    <property type="match status" value="1"/>
</dbReference>
<dbReference type="PROSITE" id="PS00486">
    <property type="entry name" value="DNA_MISMATCH_REPAIR_2"/>
    <property type="match status" value="1"/>
</dbReference>
<dbReference type="SUPFAM" id="SSF52540">
    <property type="entry name" value="P-loop containing nucleoside triphosphate hydrolases"/>
    <property type="match status" value="1"/>
</dbReference>
<feature type="domain" description="DNA mismatch repair proteins mutS family" evidence="4">
    <location>
        <begin position="403"/>
        <end position="419"/>
    </location>
</feature>
<dbReference type="GO" id="GO:0004519">
    <property type="term" value="F:endonuclease activity"/>
    <property type="evidence" value="ECO:0007669"/>
    <property type="project" value="UniProtKB-KW"/>
</dbReference>
<keyword evidence="3" id="KW-0238">DNA-binding</keyword>
<evidence type="ECO:0000256" key="1">
    <source>
        <dbReference type="ARBA" id="ARBA00022741"/>
    </source>
</evidence>
<evidence type="ECO:0000313" key="6">
    <source>
        <dbReference type="Proteomes" id="UP000186666"/>
    </source>
</evidence>
<dbReference type="InterPro" id="IPR027417">
    <property type="entry name" value="P-loop_NTPase"/>
</dbReference>
<gene>
    <name evidence="5" type="ORF">SAMN05421578_11384</name>
</gene>
<dbReference type="RefSeq" id="WP_068591457.1">
    <property type="nucleotide sequence ID" value="NZ_FTNK01000013.1"/>
</dbReference>
<keyword evidence="5" id="KW-0540">Nuclease</keyword>
<keyword evidence="6" id="KW-1185">Reference proteome</keyword>
<reference evidence="5 6" key="1">
    <citation type="submission" date="2017-01" db="EMBL/GenBank/DDBJ databases">
        <authorList>
            <person name="Varghese N."/>
            <person name="Submissions S."/>
        </authorList>
    </citation>
    <scope>NUCLEOTIDE SEQUENCE [LARGE SCALE GENOMIC DNA]</scope>
    <source>
        <strain evidence="5 6">ATCC 23464</strain>
    </source>
</reference>
<organism evidence="5 6">
    <name type="scientific">Paenibacillus macquariensis</name>
    <dbReference type="NCBI Taxonomy" id="948756"/>
    <lineage>
        <taxon>Bacteria</taxon>
        <taxon>Bacillati</taxon>
        <taxon>Bacillota</taxon>
        <taxon>Bacilli</taxon>
        <taxon>Bacillales</taxon>
        <taxon>Paenibacillaceae</taxon>
        <taxon>Paenibacillus</taxon>
    </lineage>
</organism>
<dbReference type="InterPro" id="IPR007696">
    <property type="entry name" value="DNA_mismatch_repair_MutS_core"/>
</dbReference>
<dbReference type="SMART" id="SM00534">
    <property type="entry name" value="MUTSac"/>
    <property type="match status" value="1"/>
</dbReference>
<evidence type="ECO:0000313" key="5">
    <source>
        <dbReference type="EMBL" id="SIR41665.1"/>
    </source>
</evidence>